<accession>T1H2A1</accession>
<name>T1H2A1_MEGSC</name>
<dbReference type="InterPro" id="IPR008984">
    <property type="entry name" value="SMAD_FHA_dom_sf"/>
</dbReference>
<dbReference type="CDD" id="cd00060">
    <property type="entry name" value="FHA"/>
    <property type="match status" value="1"/>
</dbReference>
<protein>
    <recommendedName>
        <fullName evidence="1">FHA domain-containing protein</fullName>
    </recommendedName>
</protein>
<dbReference type="HOGENOM" id="CLU_2910791_0_0_1"/>
<proteinExistence type="predicted"/>
<reference evidence="3" key="1">
    <citation type="submission" date="2013-02" db="EMBL/GenBank/DDBJ databases">
        <authorList>
            <person name="Hughes D."/>
        </authorList>
    </citation>
    <scope>NUCLEOTIDE SEQUENCE</scope>
    <source>
        <strain>Durham</strain>
        <strain evidence="3">NC isolate 2 -- Noor lab</strain>
    </source>
</reference>
<sequence>MKNTSSDFVLENIINEERFRLKNGQNTIGRDNVNSIRLQSSLVSRKHCTVNVINDRVFIRDE</sequence>
<organism evidence="2 3">
    <name type="scientific">Megaselia scalaris</name>
    <name type="common">Humpbacked fly</name>
    <name type="synonym">Phora scalaris</name>
    <dbReference type="NCBI Taxonomy" id="36166"/>
    <lineage>
        <taxon>Eukaryota</taxon>
        <taxon>Metazoa</taxon>
        <taxon>Ecdysozoa</taxon>
        <taxon>Arthropoda</taxon>
        <taxon>Hexapoda</taxon>
        <taxon>Insecta</taxon>
        <taxon>Pterygota</taxon>
        <taxon>Neoptera</taxon>
        <taxon>Endopterygota</taxon>
        <taxon>Diptera</taxon>
        <taxon>Brachycera</taxon>
        <taxon>Muscomorpha</taxon>
        <taxon>Platypezoidea</taxon>
        <taxon>Phoridae</taxon>
        <taxon>Megaseliini</taxon>
        <taxon>Megaselia</taxon>
    </lineage>
</organism>
<dbReference type="Proteomes" id="UP000015102">
    <property type="component" value="Unassembled WGS sequence"/>
</dbReference>
<dbReference type="PROSITE" id="PS50006">
    <property type="entry name" value="FHA_DOMAIN"/>
    <property type="match status" value="1"/>
</dbReference>
<feature type="domain" description="FHA" evidence="1">
    <location>
        <begin position="26"/>
        <end position="62"/>
    </location>
</feature>
<evidence type="ECO:0000313" key="2">
    <source>
        <dbReference type="EnsemblMetazoa" id="MESCA010338-PA"/>
    </source>
</evidence>
<dbReference type="Pfam" id="PF00498">
    <property type="entry name" value="FHA"/>
    <property type="match status" value="1"/>
</dbReference>
<keyword evidence="3" id="KW-1185">Reference proteome</keyword>
<dbReference type="EnsemblMetazoa" id="MESCA010338-RA">
    <property type="protein sequence ID" value="MESCA010338-PA"/>
    <property type="gene ID" value="MESCA010338"/>
</dbReference>
<dbReference type="InterPro" id="IPR000253">
    <property type="entry name" value="FHA_dom"/>
</dbReference>
<dbReference type="AlphaFoldDB" id="T1H2A1"/>
<dbReference type="EMBL" id="CAQQ02160683">
    <property type="status" value="NOT_ANNOTATED_CDS"/>
    <property type="molecule type" value="Genomic_DNA"/>
</dbReference>
<dbReference type="Gene3D" id="2.60.200.20">
    <property type="match status" value="1"/>
</dbReference>
<dbReference type="SUPFAM" id="SSF49879">
    <property type="entry name" value="SMAD/FHA domain"/>
    <property type="match status" value="1"/>
</dbReference>
<evidence type="ECO:0000313" key="3">
    <source>
        <dbReference type="Proteomes" id="UP000015102"/>
    </source>
</evidence>
<evidence type="ECO:0000259" key="1">
    <source>
        <dbReference type="PROSITE" id="PS50006"/>
    </source>
</evidence>
<reference evidence="2" key="2">
    <citation type="submission" date="2015-06" db="UniProtKB">
        <authorList>
            <consortium name="EnsemblMetazoa"/>
        </authorList>
    </citation>
    <scope>IDENTIFICATION</scope>
</reference>